<dbReference type="GO" id="GO:0044322">
    <property type="term" value="C:endoplasmic reticulum quality control compartment"/>
    <property type="evidence" value="ECO:0007669"/>
    <property type="project" value="GOC"/>
</dbReference>
<dbReference type="SUPFAM" id="SSF48225">
    <property type="entry name" value="Seven-hairpin glycosidases"/>
    <property type="match status" value="1"/>
</dbReference>
<evidence type="ECO:0000256" key="12">
    <source>
        <dbReference type="PIRSR" id="PIRSR601382-2"/>
    </source>
</evidence>
<keyword evidence="16" id="KW-1185">Reference proteome</keyword>
<dbReference type="PANTHER" id="PTHR45679">
    <property type="entry name" value="ER DEGRADATION-ENHANCING ALPHA-MANNOSIDASE-LIKE PROTEIN 2"/>
    <property type="match status" value="1"/>
</dbReference>
<feature type="compositionally biased region" description="Polar residues" evidence="14">
    <location>
        <begin position="468"/>
        <end position="484"/>
    </location>
</feature>
<name>A0A8C7MQN3_ONCKI</name>
<organism evidence="15 16">
    <name type="scientific">Oncorhynchus kisutch</name>
    <name type="common">Coho salmon</name>
    <name type="synonym">Salmo kisutch</name>
    <dbReference type="NCBI Taxonomy" id="8019"/>
    <lineage>
        <taxon>Eukaryota</taxon>
        <taxon>Metazoa</taxon>
        <taxon>Chordata</taxon>
        <taxon>Craniata</taxon>
        <taxon>Vertebrata</taxon>
        <taxon>Euteleostomi</taxon>
        <taxon>Actinopterygii</taxon>
        <taxon>Neopterygii</taxon>
        <taxon>Teleostei</taxon>
        <taxon>Protacanthopterygii</taxon>
        <taxon>Salmoniformes</taxon>
        <taxon>Salmonidae</taxon>
        <taxon>Salmoninae</taxon>
        <taxon>Oncorhynchus</taxon>
    </lineage>
</organism>
<comment type="similarity">
    <text evidence="2 13">Belongs to the glycosyl hydrolase 47 family.</text>
</comment>
<evidence type="ECO:0000256" key="5">
    <source>
        <dbReference type="ARBA" id="ARBA00022968"/>
    </source>
</evidence>
<accession>A0A8C7MQN3</accession>
<feature type="active site" evidence="11">
    <location>
        <position position="353"/>
    </location>
</feature>
<dbReference type="GO" id="GO:1904380">
    <property type="term" value="P:endoplasmic reticulum mannose trimming"/>
    <property type="evidence" value="ECO:0007669"/>
    <property type="project" value="InterPro"/>
</dbReference>
<keyword evidence="13" id="KW-0378">Hydrolase</keyword>
<keyword evidence="3" id="KW-0812">Transmembrane</keyword>
<dbReference type="InterPro" id="IPR001382">
    <property type="entry name" value="Glyco_hydro_47"/>
</dbReference>
<feature type="active site" description="Proton donor" evidence="11">
    <location>
        <position position="102"/>
    </location>
</feature>
<evidence type="ECO:0000256" key="6">
    <source>
        <dbReference type="ARBA" id="ARBA00022989"/>
    </source>
</evidence>
<comment type="cofactor">
    <cofactor evidence="12">
        <name>Ca(2+)</name>
        <dbReference type="ChEBI" id="CHEBI:29108"/>
    </cofactor>
</comment>
<keyword evidence="5" id="KW-0735">Signal-anchor</keyword>
<evidence type="ECO:0000313" key="15">
    <source>
        <dbReference type="Ensembl" id="ENSOKIP00005071309.1"/>
    </source>
</evidence>
<dbReference type="InterPro" id="IPR036026">
    <property type="entry name" value="Seven-hairpin_glycosidases"/>
</dbReference>
<sequence length="484" mass="54983">MFLCTTQSRGPDTALSCGILAIYHKPQRYLILLSSLLSFSLLHCFFRSNININDVLGNYSLTLIDTLDTLLVLGNVSEFHRAVKLVIDTVSFDKDSTVQVFEANIRILGSLISAHILLTDPKHPFGNVGLVDYDNELLHLAHDLAVRLLPAFENTSTGIPYPRVNLKSGVPPDSINETCTAGAGSLLVEFGILSRLIGDSTFEWVARRAVRALWKLRSNETGLLGNVVNIQTGQWVSKQSGLGAGMDSFYEYLLKSYILFGEKEDYRMFQASYERDPPLYVNVNMFNGQIMNTWIDSLQAFFPGLLVLNGDVEEAICLHAFYYAIWKRFGALPERYNWQLQAPDVLFYPLRPELVESTYLLYQATKNPFYLHVGMDILESLEKNAKVRCGYATLHHVVDKSKEDRMESFFLSETCKYLYLLFDDDNPLHKSENKYIFTTEGHVVPIDKRFREKQWNDLSPCEKVVPDQETSNGPFSNNSNVMTL</sequence>
<dbReference type="EC" id="3.2.1.-" evidence="13"/>
<evidence type="ECO:0000256" key="7">
    <source>
        <dbReference type="ARBA" id="ARBA00023136"/>
    </source>
</evidence>
<dbReference type="Proteomes" id="UP000694557">
    <property type="component" value="Unassembled WGS sequence"/>
</dbReference>
<dbReference type="GO" id="GO:0005789">
    <property type="term" value="C:endoplasmic reticulum membrane"/>
    <property type="evidence" value="ECO:0007669"/>
    <property type="project" value="UniProtKB-SubCell"/>
</dbReference>
<dbReference type="AlphaFoldDB" id="A0A8C7MQN3"/>
<protein>
    <recommendedName>
        <fullName evidence="13">alpha-1,2-Mannosidase</fullName>
        <ecNumber evidence="13">3.2.1.-</ecNumber>
    </recommendedName>
</protein>
<evidence type="ECO:0000256" key="14">
    <source>
        <dbReference type="SAM" id="MobiDB-lite"/>
    </source>
</evidence>
<feature type="active site" evidence="11">
    <location>
        <position position="247"/>
    </location>
</feature>
<evidence type="ECO:0000256" key="3">
    <source>
        <dbReference type="ARBA" id="ARBA00022692"/>
    </source>
</evidence>
<keyword evidence="8" id="KW-0325">Glycoprotein</keyword>
<feature type="active site" description="Proton donor" evidence="11">
    <location>
        <position position="334"/>
    </location>
</feature>
<feature type="region of interest" description="Disordered" evidence="14">
    <location>
        <begin position="463"/>
        <end position="484"/>
    </location>
</feature>
<keyword evidence="12" id="KW-0479">Metal-binding</keyword>
<proteinExistence type="inferred from homology"/>
<keyword evidence="13" id="KW-0326">Glycosidase</keyword>
<evidence type="ECO:0000256" key="13">
    <source>
        <dbReference type="RuleBase" id="RU361193"/>
    </source>
</evidence>
<dbReference type="GO" id="GO:0004571">
    <property type="term" value="F:mannosyl-oligosaccharide 1,2-alpha-mannosidase activity"/>
    <property type="evidence" value="ECO:0007669"/>
    <property type="project" value="InterPro"/>
</dbReference>
<evidence type="ECO:0000256" key="11">
    <source>
        <dbReference type="PIRSR" id="PIRSR601382-1"/>
    </source>
</evidence>
<gene>
    <name evidence="15" type="primary">EDEM1</name>
    <name evidence="15" type="synonym">edem1</name>
</gene>
<dbReference type="Ensembl" id="ENSOKIT00005075969.1">
    <property type="protein sequence ID" value="ENSOKIP00005071309.1"/>
    <property type="gene ID" value="ENSOKIG00005030359.1"/>
</dbReference>
<dbReference type="InterPro" id="IPR012341">
    <property type="entry name" value="6hp_glycosidase-like_sf"/>
</dbReference>
<evidence type="ECO:0000256" key="2">
    <source>
        <dbReference type="ARBA" id="ARBA00007658"/>
    </source>
</evidence>
<keyword evidence="12" id="KW-0106">Calcium</keyword>
<dbReference type="Gene3D" id="1.50.10.10">
    <property type="match status" value="1"/>
</dbReference>
<comment type="function">
    <text evidence="10">Extracts misfolded glycoproteins, but not glycoproteins undergoing productive folding, from the calnexin cycle. It is directly involved in endoplasmic reticulum-associated degradation (ERAD) and targets misfolded glycoproteins for degradation in an N-glycan-independent manner, probably by forming a complex with SEL1L. It has low mannosidase activity, catalyzing mannose trimming from Man8GlcNAc2 to Man7GlcNAc2.</text>
</comment>
<keyword evidence="7" id="KW-0472">Membrane</keyword>
<keyword evidence="9" id="KW-0834">Unfolded protein response</keyword>
<reference evidence="15" key="1">
    <citation type="submission" date="2025-08" db="UniProtKB">
        <authorList>
            <consortium name="Ensembl"/>
        </authorList>
    </citation>
    <scope>IDENTIFICATION</scope>
</reference>
<keyword evidence="4" id="KW-0256">Endoplasmic reticulum</keyword>
<dbReference type="GO" id="GO:0005509">
    <property type="term" value="F:calcium ion binding"/>
    <property type="evidence" value="ECO:0007669"/>
    <property type="project" value="InterPro"/>
</dbReference>
<evidence type="ECO:0000256" key="4">
    <source>
        <dbReference type="ARBA" id="ARBA00022824"/>
    </source>
</evidence>
<dbReference type="FunFam" id="1.50.10.10:FF:000016">
    <property type="entry name" value="alpha-1,2-Mannosidase"/>
    <property type="match status" value="1"/>
</dbReference>
<reference evidence="15" key="2">
    <citation type="submission" date="2025-09" db="UniProtKB">
        <authorList>
            <consortium name="Ensembl"/>
        </authorList>
    </citation>
    <scope>IDENTIFICATION</scope>
</reference>
<dbReference type="GO" id="GO:0006986">
    <property type="term" value="P:response to unfolded protein"/>
    <property type="evidence" value="ECO:0007669"/>
    <property type="project" value="UniProtKB-KW"/>
</dbReference>
<dbReference type="PANTHER" id="PTHR45679:SF5">
    <property type="entry name" value="ER DEGRADATION-ENHANCING ALPHA-MANNOSIDASE-LIKE PROTEIN 1"/>
    <property type="match status" value="1"/>
</dbReference>
<comment type="subcellular location">
    <subcellularLocation>
        <location evidence="1">Endoplasmic reticulum membrane</location>
        <topology evidence="1">Single-pass type II membrane protein</topology>
    </subcellularLocation>
</comment>
<evidence type="ECO:0000313" key="16">
    <source>
        <dbReference type="Proteomes" id="UP000694557"/>
    </source>
</evidence>
<dbReference type="GO" id="GO:1904154">
    <property type="term" value="P:positive regulation of retrograde protein transport, ER to cytosol"/>
    <property type="evidence" value="ECO:0007669"/>
    <property type="project" value="UniProtKB-ARBA"/>
</dbReference>
<dbReference type="GO" id="GO:0005975">
    <property type="term" value="P:carbohydrate metabolic process"/>
    <property type="evidence" value="ECO:0007669"/>
    <property type="project" value="InterPro"/>
</dbReference>
<evidence type="ECO:0000256" key="1">
    <source>
        <dbReference type="ARBA" id="ARBA00004648"/>
    </source>
</evidence>
<dbReference type="GeneTree" id="ENSGT00940000157717"/>
<dbReference type="InterPro" id="IPR044674">
    <property type="entry name" value="EDEM1/2/3"/>
</dbReference>
<feature type="binding site" evidence="12">
    <location>
        <position position="439"/>
    </location>
    <ligand>
        <name>Ca(2+)</name>
        <dbReference type="ChEBI" id="CHEBI:29108"/>
    </ligand>
</feature>
<evidence type="ECO:0000256" key="10">
    <source>
        <dbReference type="ARBA" id="ARBA00060207"/>
    </source>
</evidence>
<keyword evidence="6" id="KW-1133">Transmembrane helix</keyword>
<evidence type="ECO:0000256" key="9">
    <source>
        <dbReference type="ARBA" id="ARBA00023230"/>
    </source>
</evidence>
<dbReference type="Pfam" id="PF01532">
    <property type="entry name" value="Glyco_hydro_47"/>
    <property type="match status" value="1"/>
</dbReference>
<dbReference type="PRINTS" id="PR00747">
    <property type="entry name" value="GLYHDRLASE47"/>
</dbReference>
<evidence type="ECO:0000256" key="8">
    <source>
        <dbReference type="ARBA" id="ARBA00023180"/>
    </source>
</evidence>